<gene>
    <name evidence="2" type="ordered locus">EUBELI_01822</name>
</gene>
<sequence>MNKKNSLFVLIGIFLICTRFWISIGSVHIDITNDIVGYILIFIGMKDLKSLNSRFKKGMILSVAGLISAVLSQYLISRDWPSSPETMYSIAIGISVVFAIYFTYYYTEALIMEARIQEKNAVTRNYQITWLLLSAGIFIHYFAFKASTTVYSILVEALIIVITIYYCFSVFSTSKQLYED</sequence>
<accession>C4Z3Y6</accession>
<dbReference type="Proteomes" id="UP000001476">
    <property type="component" value="Chromosome"/>
</dbReference>
<evidence type="ECO:0000313" key="3">
    <source>
        <dbReference type="Proteomes" id="UP000001476"/>
    </source>
</evidence>
<dbReference type="KEGG" id="eel:EUBELI_01822"/>
<keyword evidence="1" id="KW-0812">Transmembrane</keyword>
<reference evidence="2 3" key="1">
    <citation type="journal article" date="2009" name="Proc. Natl. Acad. Sci. U.S.A.">
        <title>Characterizing a model human gut microbiota composed of members of its two dominant bacterial phyla.</title>
        <authorList>
            <person name="Mahowald M.A."/>
            <person name="Rey F.E."/>
            <person name="Seedorf H."/>
            <person name="Turnbaugh P.J."/>
            <person name="Fulton R.S."/>
            <person name="Wollam A."/>
            <person name="Shah N."/>
            <person name="Wang C."/>
            <person name="Magrini V."/>
            <person name="Wilson R.K."/>
            <person name="Cantarel B.L."/>
            <person name="Coutinho P.M."/>
            <person name="Henrissat B."/>
            <person name="Crock L.W."/>
            <person name="Russell A."/>
            <person name="Verberkmoes N.C."/>
            <person name="Hettich R.L."/>
            <person name="Gordon J.I."/>
        </authorList>
    </citation>
    <scope>NUCLEOTIDE SEQUENCE [LARGE SCALE GENOMIC DNA]</scope>
    <source>
        <strain evidence="3">ATCC 27750 / DSM 3376 / VPI C15-48 / C15-B4</strain>
    </source>
</reference>
<feature type="transmembrane region" description="Helical" evidence="1">
    <location>
        <begin position="128"/>
        <end position="144"/>
    </location>
</feature>
<feature type="transmembrane region" description="Helical" evidence="1">
    <location>
        <begin position="88"/>
        <end position="107"/>
    </location>
</feature>
<evidence type="ECO:0000313" key="2">
    <source>
        <dbReference type="EMBL" id="ACR72811.1"/>
    </source>
</evidence>
<evidence type="ECO:0000256" key="1">
    <source>
        <dbReference type="SAM" id="Phobius"/>
    </source>
</evidence>
<name>C4Z3Y6_LACE2</name>
<protein>
    <submittedName>
        <fullName evidence="2">Uncharacterized protein</fullName>
    </submittedName>
</protein>
<feature type="transmembrane region" description="Helical" evidence="1">
    <location>
        <begin position="7"/>
        <end position="29"/>
    </location>
</feature>
<keyword evidence="3" id="KW-1185">Reference proteome</keyword>
<dbReference type="RefSeq" id="WP_012740043.1">
    <property type="nucleotide sequence ID" value="NC_012778.1"/>
</dbReference>
<keyword evidence="1" id="KW-0472">Membrane</keyword>
<keyword evidence="1" id="KW-1133">Transmembrane helix</keyword>
<proteinExistence type="predicted"/>
<dbReference type="STRING" id="515620.EUBELI_01822"/>
<dbReference type="AlphaFoldDB" id="C4Z3Y6"/>
<dbReference type="EMBL" id="CP001104">
    <property type="protein sequence ID" value="ACR72811.1"/>
    <property type="molecule type" value="Genomic_DNA"/>
</dbReference>
<dbReference type="GeneID" id="41356472"/>
<dbReference type="HOGENOM" id="CLU_1494073_0_0_9"/>
<feature type="transmembrane region" description="Helical" evidence="1">
    <location>
        <begin position="150"/>
        <end position="168"/>
    </location>
</feature>
<dbReference type="eggNOG" id="ENOG50336E9">
    <property type="taxonomic scope" value="Bacteria"/>
</dbReference>
<feature type="transmembrane region" description="Helical" evidence="1">
    <location>
        <begin position="58"/>
        <end position="76"/>
    </location>
</feature>
<organism evidence="2 3">
    <name type="scientific">Lachnospira eligens (strain ATCC 27750 / DSM 3376 / VPI C15-48 / C15-B4)</name>
    <name type="common">Eubacterium eligens</name>
    <dbReference type="NCBI Taxonomy" id="515620"/>
    <lineage>
        <taxon>Bacteria</taxon>
        <taxon>Bacillati</taxon>
        <taxon>Bacillota</taxon>
        <taxon>Clostridia</taxon>
        <taxon>Lachnospirales</taxon>
        <taxon>Lachnospiraceae</taxon>
        <taxon>Lachnospira</taxon>
    </lineage>
</organism>